<evidence type="ECO:0000313" key="2">
    <source>
        <dbReference type="Proteomes" id="UP000007174"/>
    </source>
</evidence>
<sequence>GGHAPESPGGCDESTEARFVPVCHVIQRKFSRSLFPTGHMSRALGQPETKKLATKTVWFETLRRSNIRDGHGQQGLDRGYTEA</sequence>
<feature type="non-terminal residue" evidence="1">
    <location>
        <position position="83"/>
    </location>
</feature>
<reference evidence="2" key="1">
    <citation type="journal article" date="2012" name="Nat. Genet.">
        <title>Lifestyle transitions in plant pathogenic Colletotrichum fungi deciphered by genome and transcriptome analyses.</title>
        <authorList>
            <person name="O'Connell R.J."/>
            <person name="Thon M.R."/>
            <person name="Hacquard S."/>
            <person name="Amyotte S.G."/>
            <person name="Kleemann J."/>
            <person name="Torres M.F."/>
            <person name="Damm U."/>
            <person name="Buiate E.A."/>
            <person name="Epstein L."/>
            <person name="Alkan N."/>
            <person name="Altmueller J."/>
            <person name="Alvarado-Balderrama L."/>
            <person name="Bauser C.A."/>
            <person name="Becker C."/>
            <person name="Birren B.W."/>
            <person name="Chen Z."/>
            <person name="Choi J."/>
            <person name="Crouch J.A."/>
            <person name="Duvick J.P."/>
            <person name="Farman M.A."/>
            <person name="Gan P."/>
            <person name="Heiman D."/>
            <person name="Henrissat B."/>
            <person name="Howard R.J."/>
            <person name="Kabbage M."/>
            <person name="Koch C."/>
            <person name="Kracher B."/>
            <person name="Kubo Y."/>
            <person name="Law A.D."/>
            <person name="Lebrun M.-H."/>
            <person name="Lee Y.-H."/>
            <person name="Miyara I."/>
            <person name="Moore N."/>
            <person name="Neumann U."/>
            <person name="Nordstroem K."/>
            <person name="Panaccione D.G."/>
            <person name="Panstruga R."/>
            <person name="Place M."/>
            <person name="Proctor R.H."/>
            <person name="Prusky D."/>
            <person name="Rech G."/>
            <person name="Reinhardt R."/>
            <person name="Rollins J.A."/>
            <person name="Rounsley S."/>
            <person name="Schardl C.L."/>
            <person name="Schwartz D.C."/>
            <person name="Shenoy N."/>
            <person name="Shirasu K."/>
            <person name="Sikhakolli U.R."/>
            <person name="Stueber K."/>
            <person name="Sukno S.A."/>
            <person name="Sweigard J.A."/>
            <person name="Takano Y."/>
            <person name="Takahara H."/>
            <person name="Trail F."/>
            <person name="van der Does H.C."/>
            <person name="Voll L.M."/>
            <person name="Will I."/>
            <person name="Young S."/>
            <person name="Zeng Q."/>
            <person name="Zhang J."/>
            <person name="Zhou S."/>
            <person name="Dickman M.B."/>
            <person name="Schulze-Lefert P."/>
            <person name="Ver Loren van Themaat E."/>
            <person name="Ma L.-J."/>
            <person name="Vaillancourt L.J."/>
        </authorList>
    </citation>
    <scope>NUCLEOTIDE SEQUENCE [LARGE SCALE GENOMIC DNA]</scope>
    <source>
        <strain evidence="2">IMI 349063</strain>
    </source>
</reference>
<dbReference type="EMBL" id="CACQ02003400">
    <property type="protein sequence ID" value="CCF39265.1"/>
    <property type="molecule type" value="Genomic_DNA"/>
</dbReference>
<evidence type="ECO:0000313" key="1">
    <source>
        <dbReference type="EMBL" id="CCF39265.1"/>
    </source>
</evidence>
<gene>
    <name evidence="1" type="ORF">CH063_10140</name>
</gene>
<accession>H1VGB2</accession>
<protein>
    <submittedName>
        <fullName evidence="1">Uncharacterized protein</fullName>
    </submittedName>
</protein>
<dbReference type="Proteomes" id="UP000007174">
    <property type="component" value="Unassembled WGS sequence"/>
</dbReference>
<dbReference type="AlphaFoldDB" id="H1VGB2"/>
<dbReference type="HOGENOM" id="CLU_2549090_0_0_1"/>
<proteinExistence type="predicted"/>
<organism evidence="1 2">
    <name type="scientific">Colletotrichum higginsianum (strain IMI 349063)</name>
    <name type="common">Crucifer anthracnose fungus</name>
    <dbReference type="NCBI Taxonomy" id="759273"/>
    <lineage>
        <taxon>Eukaryota</taxon>
        <taxon>Fungi</taxon>
        <taxon>Dikarya</taxon>
        <taxon>Ascomycota</taxon>
        <taxon>Pezizomycotina</taxon>
        <taxon>Sordariomycetes</taxon>
        <taxon>Hypocreomycetidae</taxon>
        <taxon>Glomerellales</taxon>
        <taxon>Glomerellaceae</taxon>
        <taxon>Colletotrichum</taxon>
        <taxon>Colletotrichum destructivum species complex</taxon>
    </lineage>
</organism>
<name>H1VGB2_COLHI</name>
<dbReference type="VEuPathDB" id="FungiDB:CH63R_06891"/>